<dbReference type="PANTHER" id="PTHR39960">
    <property type="entry name" value="LD34147P"/>
    <property type="match status" value="1"/>
</dbReference>
<reference evidence="1" key="1">
    <citation type="journal article" date="2021" name="Mol. Ecol. Resour.">
        <title>Phylogenomic analyses of the genus Drosophila reveals genomic signals of climate adaptation.</title>
        <authorList>
            <person name="Li F."/>
            <person name="Rane R.V."/>
            <person name="Luria V."/>
            <person name="Xiong Z."/>
            <person name="Chen J."/>
            <person name="Li Z."/>
            <person name="Catullo R.A."/>
            <person name="Griffin P.C."/>
            <person name="Schiffer M."/>
            <person name="Pearce S."/>
            <person name="Lee S.F."/>
            <person name="McElroy K."/>
            <person name="Stocker A."/>
            <person name="Shirriffs J."/>
            <person name="Cockerell F."/>
            <person name="Coppin C."/>
            <person name="Sgro C.M."/>
            <person name="Karger A."/>
            <person name="Cain J.W."/>
            <person name="Weber J.A."/>
            <person name="Santpere G."/>
            <person name="Kirschner M.W."/>
            <person name="Hoffmann A.A."/>
            <person name="Oakeshott J.G."/>
            <person name="Zhang G."/>
        </authorList>
    </citation>
    <scope>NUCLEOTIDE SEQUENCE</scope>
    <source>
        <strain evidence="1">BGI-SZ-2011g</strain>
    </source>
</reference>
<feature type="non-terminal residue" evidence="1">
    <location>
        <position position="1"/>
    </location>
</feature>
<evidence type="ECO:0000313" key="2">
    <source>
        <dbReference type="Proteomes" id="UP001200034"/>
    </source>
</evidence>
<name>A0AAD4K3A7_9MUSC</name>
<dbReference type="EMBL" id="JAJJHW010001127">
    <property type="protein sequence ID" value="KAH8376670.1"/>
    <property type="molecule type" value="Genomic_DNA"/>
</dbReference>
<comment type="caution">
    <text evidence="1">The sequence shown here is derived from an EMBL/GenBank/DDBJ whole genome shotgun (WGS) entry which is preliminary data.</text>
</comment>
<organism evidence="1 2">
    <name type="scientific">Drosophila rubida</name>
    <dbReference type="NCBI Taxonomy" id="30044"/>
    <lineage>
        <taxon>Eukaryota</taxon>
        <taxon>Metazoa</taxon>
        <taxon>Ecdysozoa</taxon>
        <taxon>Arthropoda</taxon>
        <taxon>Hexapoda</taxon>
        <taxon>Insecta</taxon>
        <taxon>Pterygota</taxon>
        <taxon>Neoptera</taxon>
        <taxon>Endopterygota</taxon>
        <taxon>Diptera</taxon>
        <taxon>Brachycera</taxon>
        <taxon>Muscomorpha</taxon>
        <taxon>Ephydroidea</taxon>
        <taxon>Drosophilidae</taxon>
        <taxon>Drosophila</taxon>
    </lineage>
</organism>
<proteinExistence type="predicted"/>
<protein>
    <submittedName>
        <fullName evidence="1">Uncharacterized protein</fullName>
    </submittedName>
</protein>
<evidence type="ECO:0000313" key="1">
    <source>
        <dbReference type="EMBL" id="KAH8376670.1"/>
    </source>
</evidence>
<accession>A0AAD4K3A7</accession>
<gene>
    <name evidence="1" type="ORF">KR093_000727</name>
</gene>
<sequence>SNEELSDSIKLLIYSYHQLDNKLDRHEHRERAVAEIMKKAMQVLQKGQKNMEPINGIFGRLEERVSQIETMLITVSTNCIIQKHQLTHPSRIHWQQEEKYNAQTEKFNQAIDHMFKWMRENDECFKRPPVAPAAPAAAPAPALPNAFVSEQQQINKQLLGELKQLTSTVNDLLASSKEAAKQAATNFGRMPRTEELMQQIETKLQQHTAVAVTTVSPPKNDEFEQQLLERLGALSSDVAQLRSVPATTPAPVAKGLNEQDKAYIQELNNETLNALAALKTEAQTAQQTGKNDCNSLTCCHFQCRCFARTTALRKATEQLQQTEANIQGDLKQLTTDVALLNQFNKQINASHNKLNDGFDALGKFNSIMMTNSEVVLDTQRKVEFGTLQIVQKVSLLVEQQLAELTTLVKARFSELDASMVNTQQEANRNISGQLDTALTQVWHRIEIMNGELGKSREMLMLMQSGHDGYVNSTFATMMGLSSKVEETKKHMIDMDDNLNFLLGKLSLMSSEFANIKKGLADSLMDLRNSFQMIHERMPSSAASQQQQHTIPKNQYLTDVNLLSKRHVQPERQ</sequence>
<keyword evidence="2" id="KW-1185">Reference proteome</keyword>
<dbReference type="GO" id="GO:0005886">
    <property type="term" value="C:plasma membrane"/>
    <property type="evidence" value="ECO:0007669"/>
    <property type="project" value="TreeGrafter"/>
</dbReference>
<dbReference type="Proteomes" id="UP001200034">
    <property type="component" value="Unassembled WGS sequence"/>
</dbReference>
<dbReference type="AlphaFoldDB" id="A0AAD4K3A7"/>
<dbReference type="PANTHER" id="PTHR39960:SF1">
    <property type="entry name" value="LD34147P"/>
    <property type="match status" value="1"/>
</dbReference>